<dbReference type="AlphaFoldDB" id="A0A974BKT6"/>
<gene>
    <name evidence="3" type="ORF">HZF24_10595</name>
</gene>
<dbReference type="InterPro" id="IPR001387">
    <property type="entry name" value="Cro/C1-type_HTH"/>
</dbReference>
<dbReference type="Pfam" id="PF01381">
    <property type="entry name" value="HTH_3"/>
    <property type="match status" value="1"/>
</dbReference>
<dbReference type="InterPro" id="IPR010982">
    <property type="entry name" value="Lambda_DNA-bd_dom_sf"/>
</dbReference>
<keyword evidence="1" id="KW-0238">DNA-binding</keyword>
<proteinExistence type="predicted"/>
<protein>
    <submittedName>
        <fullName evidence="3">Helix-turn-helix transcriptional regulator</fullName>
    </submittedName>
</protein>
<keyword evidence="4" id="KW-1185">Reference proteome</keyword>
<feature type="domain" description="HTH cro/C1-type" evidence="2">
    <location>
        <begin position="4"/>
        <end position="58"/>
    </location>
</feature>
<reference evidence="3" key="1">
    <citation type="submission" date="2020-07" db="EMBL/GenBank/DDBJ databases">
        <title>Genomic analysis of a strain of Sedimentibacter Hydroxybenzoicus DSM7310.</title>
        <authorList>
            <person name="Ma S."/>
        </authorList>
    </citation>
    <scope>NUCLEOTIDE SEQUENCE</scope>
    <source>
        <strain evidence="3">DSM 7310</strain>
    </source>
</reference>
<dbReference type="SMART" id="SM00530">
    <property type="entry name" value="HTH_XRE"/>
    <property type="match status" value="1"/>
</dbReference>
<comment type="caution">
    <text evidence="3">The sequence shown here is derived from an EMBL/GenBank/DDBJ whole genome shotgun (WGS) entry which is preliminary data.</text>
</comment>
<dbReference type="Gene3D" id="1.10.260.40">
    <property type="entry name" value="lambda repressor-like DNA-binding domains"/>
    <property type="match status" value="1"/>
</dbReference>
<dbReference type="CDD" id="cd00093">
    <property type="entry name" value="HTH_XRE"/>
    <property type="match status" value="1"/>
</dbReference>
<dbReference type="EMBL" id="JACBNQ010000011">
    <property type="protein sequence ID" value="NYB74582.1"/>
    <property type="molecule type" value="Genomic_DNA"/>
</dbReference>
<dbReference type="PANTHER" id="PTHR46558:SF11">
    <property type="entry name" value="HTH-TYPE TRANSCRIPTIONAL REGULATOR XRE"/>
    <property type="match status" value="1"/>
</dbReference>
<dbReference type="PROSITE" id="PS50943">
    <property type="entry name" value="HTH_CROC1"/>
    <property type="match status" value="1"/>
</dbReference>
<dbReference type="GO" id="GO:0003677">
    <property type="term" value="F:DNA binding"/>
    <property type="evidence" value="ECO:0007669"/>
    <property type="project" value="UniProtKB-KW"/>
</dbReference>
<evidence type="ECO:0000256" key="1">
    <source>
        <dbReference type="ARBA" id="ARBA00023125"/>
    </source>
</evidence>
<dbReference type="SUPFAM" id="SSF47413">
    <property type="entry name" value="lambda repressor-like DNA-binding domains"/>
    <property type="match status" value="1"/>
</dbReference>
<sequence>MYNLRLLREERKLSQQKLADEFDIAQSQIQNYETGGYQPNIETLHKYADYFDVSVDFLLGRTDIRHKPKAVKEYDLSSDEQTLVNRYRCLRPNQYRILNLFLDALEDK</sequence>
<evidence type="ECO:0000313" key="3">
    <source>
        <dbReference type="EMBL" id="NYB74582.1"/>
    </source>
</evidence>
<name>A0A974BKT6_SEDHY</name>
<evidence type="ECO:0000259" key="2">
    <source>
        <dbReference type="PROSITE" id="PS50943"/>
    </source>
</evidence>
<dbReference type="Proteomes" id="UP000611629">
    <property type="component" value="Unassembled WGS sequence"/>
</dbReference>
<dbReference type="PANTHER" id="PTHR46558">
    <property type="entry name" value="TRACRIPTIONAL REGULATORY PROTEIN-RELATED-RELATED"/>
    <property type="match status" value="1"/>
</dbReference>
<organism evidence="3 4">
    <name type="scientific">Sedimentibacter hydroxybenzoicus DSM 7310</name>
    <dbReference type="NCBI Taxonomy" id="1123245"/>
    <lineage>
        <taxon>Bacteria</taxon>
        <taxon>Bacillati</taxon>
        <taxon>Bacillota</taxon>
        <taxon>Tissierellia</taxon>
        <taxon>Sedimentibacter</taxon>
    </lineage>
</organism>
<accession>A0A974BKT6</accession>
<dbReference type="RefSeq" id="WP_179238287.1">
    <property type="nucleotide sequence ID" value="NZ_JACBNQ010000011.1"/>
</dbReference>
<evidence type="ECO:0000313" key="4">
    <source>
        <dbReference type="Proteomes" id="UP000611629"/>
    </source>
</evidence>